<dbReference type="RefSeq" id="WP_344719470.1">
    <property type="nucleotide sequence ID" value="NZ_BAAAYG010000005.1"/>
</dbReference>
<gene>
    <name evidence="2" type="ORF">GCM10020260_13030</name>
</gene>
<accession>A0ABP6RFC5</accession>
<comment type="caution">
    <text evidence="2">The sequence shown here is derived from an EMBL/GenBank/DDBJ whole genome shotgun (WGS) entry which is preliminary data.</text>
</comment>
<dbReference type="EMBL" id="BAAAYG010000005">
    <property type="protein sequence ID" value="GAA3283786.1"/>
    <property type="molecule type" value="Genomic_DNA"/>
</dbReference>
<dbReference type="Proteomes" id="UP001501736">
    <property type="component" value="Unassembled WGS sequence"/>
</dbReference>
<organism evidence="2 3">
    <name type="scientific">Nesterenkonia halobia</name>
    <dbReference type="NCBI Taxonomy" id="37922"/>
    <lineage>
        <taxon>Bacteria</taxon>
        <taxon>Bacillati</taxon>
        <taxon>Actinomycetota</taxon>
        <taxon>Actinomycetes</taxon>
        <taxon>Micrococcales</taxon>
        <taxon>Micrococcaceae</taxon>
        <taxon>Nesterenkonia</taxon>
    </lineage>
</organism>
<feature type="transmembrane region" description="Helical" evidence="1">
    <location>
        <begin position="50"/>
        <end position="71"/>
    </location>
</feature>
<evidence type="ECO:0000313" key="2">
    <source>
        <dbReference type="EMBL" id="GAA3283786.1"/>
    </source>
</evidence>
<keyword evidence="1" id="KW-1133">Transmembrane helix</keyword>
<evidence type="ECO:0000256" key="1">
    <source>
        <dbReference type="SAM" id="Phobius"/>
    </source>
</evidence>
<name>A0ABP6RFC5_9MICC</name>
<keyword evidence="1" id="KW-0472">Membrane</keyword>
<evidence type="ECO:0000313" key="3">
    <source>
        <dbReference type="Proteomes" id="UP001501736"/>
    </source>
</evidence>
<feature type="transmembrane region" description="Helical" evidence="1">
    <location>
        <begin position="21"/>
        <end position="44"/>
    </location>
</feature>
<proteinExistence type="predicted"/>
<reference evidence="3" key="1">
    <citation type="journal article" date="2019" name="Int. J. Syst. Evol. Microbiol.">
        <title>The Global Catalogue of Microorganisms (GCM) 10K type strain sequencing project: providing services to taxonomists for standard genome sequencing and annotation.</title>
        <authorList>
            <consortium name="The Broad Institute Genomics Platform"/>
            <consortium name="The Broad Institute Genome Sequencing Center for Infectious Disease"/>
            <person name="Wu L."/>
            <person name="Ma J."/>
        </authorList>
    </citation>
    <scope>NUCLEOTIDE SEQUENCE [LARGE SCALE GENOMIC DNA]</scope>
    <source>
        <strain evidence="3">JCM 11483</strain>
    </source>
</reference>
<keyword evidence="1" id="KW-0812">Transmembrane</keyword>
<sequence>MSSPSRPPGSAPDPWAGGSTAYRATLVAGMLLLAAGVVAAILTASGAADAVAPATVLLGLGILLHLISIGVRMRDVRVALAAERTPSSTQNAKDTDT</sequence>
<protein>
    <submittedName>
        <fullName evidence="2">Uncharacterized protein</fullName>
    </submittedName>
</protein>
<keyword evidence="3" id="KW-1185">Reference proteome</keyword>